<reference evidence="3" key="2">
    <citation type="submission" date="2019-07" db="EMBL/GenBank/DDBJ databases">
        <authorList>
            <person name="Yang Y."/>
            <person name="Bocs S."/>
            <person name="Baudouin L."/>
        </authorList>
    </citation>
    <scope>NUCLEOTIDE SEQUENCE</scope>
    <source>
        <tissue evidence="3">Spear leaf of Hainan Tall coconut</tissue>
    </source>
</reference>
<comment type="similarity">
    <text evidence="1">Belongs to the 14-3-3 family.</text>
</comment>
<reference evidence="3" key="1">
    <citation type="journal article" date="2017" name="Gigascience">
        <title>The genome draft of coconut (Cocos nucifera).</title>
        <authorList>
            <person name="Xiao Y."/>
            <person name="Xu P."/>
            <person name="Fan H."/>
            <person name="Baudouin L."/>
            <person name="Xia W."/>
            <person name="Bocs S."/>
            <person name="Xu J."/>
            <person name="Li Q."/>
            <person name="Guo A."/>
            <person name="Zhou L."/>
            <person name="Li J."/>
            <person name="Wu Y."/>
            <person name="Ma Z."/>
            <person name="Armero A."/>
            <person name="Issali A.E."/>
            <person name="Liu N."/>
            <person name="Peng M."/>
            <person name="Yang Y."/>
        </authorList>
    </citation>
    <scope>NUCLEOTIDE SEQUENCE</scope>
    <source>
        <tissue evidence="3">Spear leaf of Hainan Tall coconut</tissue>
    </source>
</reference>
<sequence length="153" mass="17645">MEFDESLTRAQYVYLAKLAGGSGRYDEMARYMEKIIRTPSFKDFTAEERCLFSFAYKNFLGTRRSAWQVVFSMENEEEGRRKEANAALIKAYRAGMVSAGRISRFNRFNFTACLRRTMVMVNLIWCSVYGFKRATGESCRITHAKGMDSRGSI</sequence>
<dbReference type="PANTHER" id="PTHR18860">
    <property type="entry name" value="14-3-3 PROTEIN"/>
    <property type="match status" value="1"/>
</dbReference>
<comment type="caution">
    <text evidence="3">The sequence shown here is derived from an EMBL/GenBank/DDBJ whole genome shotgun (WGS) entry which is preliminary data.</text>
</comment>
<dbReference type="InterPro" id="IPR000308">
    <property type="entry name" value="14-3-3"/>
</dbReference>
<keyword evidence="4" id="KW-1185">Reference proteome</keyword>
<dbReference type="Proteomes" id="UP000797356">
    <property type="component" value="Chromosome 13"/>
</dbReference>
<dbReference type="SUPFAM" id="SSF48445">
    <property type="entry name" value="14-3-3 protein"/>
    <property type="match status" value="1"/>
</dbReference>
<feature type="domain" description="14-3-3" evidence="2">
    <location>
        <begin position="15"/>
        <end position="94"/>
    </location>
</feature>
<gene>
    <name evidence="3" type="ORF">COCNU_13G003730</name>
</gene>
<dbReference type="EMBL" id="CM017884">
    <property type="protein sequence ID" value="KAG1366583.1"/>
    <property type="molecule type" value="Genomic_DNA"/>
</dbReference>
<dbReference type="InterPro" id="IPR023410">
    <property type="entry name" value="14-3-3_domain"/>
</dbReference>
<dbReference type="Gene3D" id="1.20.190.20">
    <property type="entry name" value="14-3-3 domain"/>
    <property type="match status" value="1"/>
</dbReference>
<dbReference type="InterPro" id="IPR036815">
    <property type="entry name" value="14-3-3_dom_sf"/>
</dbReference>
<organism evidence="3 4">
    <name type="scientific">Cocos nucifera</name>
    <name type="common">Coconut palm</name>
    <dbReference type="NCBI Taxonomy" id="13894"/>
    <lineage>
        <taxon>Eukaryota</taxon>
        <taxon>Viridiplantae</taxon>
        <taxon>Streptophyta</taxon>
        <taxon>Embryophyta</taxon>
        <taxon>Tracheophyta</taxon>
        <taxon>Spermatophyta</taxon>
        <taxon>Magnoliopsida</taxon>
        <taxon>Liliopsida</taxon>
        <taxon>Arecaceae</taxon>
        <taxon>Arecoideae</taxon>
        <taxon>Cocoseae</taxon>
        <taxon>Attaleinae</taxon>
        <taxon>Cocos</taxon>
    </lineage>
</organism>
<evidence type="ECO:0000313" key="3">
    <source>
        <dbReference type="EMBL" id="KAG1366583.1"/>
    </source>
</evidence>
<evidence type="ECO:0000259" key="2">
    <source>
        <dbReference type="Pfam" id="PF00244"/>
    </source>
</evidence>
<proteinExistence type="inferred from homology"/>
<dbReference type="AlphaFoldDB" id="A0A8K0ITB0"/>
<dbReference type="Pfam" id="PF00244">
    <property type="entry name" value="14-3-3"/>
    <property type="match status" value="1"/>
</dbReference>
<protein>
    <recommendedName>
        <fullName evidence="2">14-3-3 domain-containing protein</fullName>
    </recommendedName>
</protein>
<evidence type="ECO:0000313" key="4">
    <source>
        <dbReference type="Proteomes" id="UP000797356"/>
    </source>
</evidence>
<accession>A0A8K0ITB0</accession>
<name>A0A8K0ITB0_COCNU</name>
<evidence type="ECO:0000256" key="1">
    <source>
        <dbReference type="ARBA" id="ARBA00006141"/>
    </source>
</evidence>